<feature type="region of interest" description="Disordered" evidence="1">
    <location>
        <begin position="14"/>
        <end position="33"/>
    </location>
</feature>
<dbReference type="Proteomes" id="UP000398389">
    <property type="component" value="Unassembled WGS sequence"/>
</dbReference>
<accession>A0A5E8BIP5</accession>
<dbReference type="GeneID" id="43581950"/>
<keyword evidence="4" id="KW-1185">Reference proteome</keyword>
<dbReference type="EMBL" id="CABVLU010000002">
    <property type="protein sequence ID" value="VVT51546.1"/>
    <property type="molecule type" value="Genomic_DNA"/>
</dbReference>
<dbReference type="GO" id="GO:0019005">
    <property type="term" value="C:SCF ubiquitin ligase complex"/>
    <property type="evidence" value="ECO:0007669"/>
    <property type="project" value="TreeGrafter"/>
</dbReference>
<dbReference type="PROSITE" id="PS50181">
    <property type="entry name" value="FBOX"/>
    <property type="match status" value="1"/>
</dbReference>
<name>A0A5E8BIP5_9ASCO</name>
<dbReference type="SUPFAM" id="SSF50978">
    <property type="entry name" value="WD40 repeat-like"/>
    <property type="match status" value="1"/>
</dbReference>
<feature type="domain" description="F-box" evidence="2">
    <location>
        <begin position="55"/>
        <end position="101"/>
    </location>
</feature>
<organism evidence="3 4">
    <name type="scientific">Magnusiomyces paraingens</name>
    <dbReference type="NCBI Taxonomy" id="2606893"/>
    <lineage>
        <taxon>Eukaryota</taxon>
        <taxon>Fungi</taxon>
        <taxon>Dikarya</taxon>
        <taxon>Ascomycota</taxon>
        <taxon>Saccharomycotina</taxon>
        <taxon>Dipodascomycetes</taxon>
        <taxon>Dipodascales</taxon>
        <taxon>Dipodascaceae</taxon>
        <taxon>Magnusiomyces</taxon>
    </lineage>
</organism>
<feature type="region of interest" description="Disordered" evidence="1">
    <location>
        <begin position="175"/>
        <end position="197"/>
    </location>
</feature>
<dbReference type="Pfam" id="PF12937">
    <property type="entry name" value="F-box-like"/>
    <property type="match status" value="1"/>
</dbReference>
<dbReference type="Pfam" id="PF25499">
    <property type="entry name" value="Beta-prop_pof12"/>
    <property type="match status" value="1"/>
</dbReference>
<dbReference type="PANTHER" id="PTHR46731">
    <property type="entry name" value="F-BOX ONLY PROTEIN 15"/>
    <property type="match status" value="1"/>
</dbReference>
<evidence type="ECO:0000259" key="2">
    <source>
        <dbReference type="PROSITE" id="PS50181"/>
    </source>
</evidence>
<feature type="compositionally biased region" description="Basic and acidic residues" evidence="1">
    <location>
        <begin position="539"/>
        <end position="590"/>
    </location>
</feature>
<evidence type="ECO:0000313" key="3">
    <source>
        <dbReference type="EMBL" id="VVT51546.1"/>
    </source>
</evidence>
<dbReference type="AlphaFoldDB" id="A0A5E8BIP5"/>
<evidence type="ECO:0000256" key="1">
    <source>
        <dbReference type="SAM" id="MobiDB-lite"/>
    </source>
</evidence>
<dbReference type="InterPro" id="IPR036322">
    <property type="entry name" value="WD40_repeat_dom_sf"/>
</dbReference>
<dbReference type="InterPro" id="IPR015943">
    <property type="entry name" value="WD40/YVTN_repeat-like_dom_sf"/>
</dbReference>
<dbReference type="InterPro" id="IPR036047">
    <property type="entry name" value="F-box-like_dom_sf"/>
</dbReference>
<reference evidence="3 4" key="1">
    <citation type="submission" date="2019-09" db="EMBL/GenBank/DDBJ databases">
        <authorList>
            <person name="Brejova B."/>
        </authorList>
    </citation>
    <scope>NUCLEOTIDE SEQUENCE [LARGE SCALE GENOMIC DNA]</scope>
</reference>
<dbReference type="SMART" id="SM00256">
    <property type="entry name" value="FBOX"/>
    <property type="match status" value="1"/>
</dbReference>
<sequence>MSRKRKISLILENEDDDANIPSQGNLGNESKHKTEEISLSSEKNILDRLEQPDKTYPASLLTDELLLKIFLWLPFNSIKNCILVNKRWNRVANDNKIWRDLYSSEFSRKSIFRSNLSLANQSAPNNAVFDWKKYFRIKYNWKHGASHIKYLSLSQDSQNNPNALHESILSSELLDSSDSDEDSEEESEEGQQINTTKQWSSSSLDLLVAARNQLIATIDHECKLVVKNCEETMSVDVNVKDYIQPAFSELIGIPSTLVISQLGSFRISVGFTTGSFAIFSLEGIKPGDRDKGEPVRLEMKHIAVIDHTQYGAIRNIVHRQNIIAVYTDKSNILLYSIADGNTKTVSVLKSYIDPSQAVSFSIRSFHYQRLLFCISVAYCRLALNGDWIPYIQEIICAPDGSIVNTRMSTCSSATNVFSTPIVHGVLPPSSISYNHPYLLAGFEDNTLSYYHVRSAECCLEIQPKKRLWGHMKGIKHVSVKPGGVAVSVSSGFPEIRWWELEDKDDSTLIYIPHENLNSQSTNQAELEKLPTKSGSQEDYGSHTESDTDKSQGANDRLDQPRTRNEIIDTLKKDSSILAKEQQRQEKERRKNQPTVHVLPPLCQTRNVPQEIPHADQNLLQEIRKRNKHNESTYFSNNKQTGGFLTFDDEMIILEVLQKRNVSTDLLSQDNQSTERCLLVCDFR</sequence>
<feature type="region of interest" description="Disordered" evidence="1">
    <location>
        <begin position="519"/>
        <end position="593"/>
    </location>
</feature>
<dbReference type="Gene3D" id="1.20.1280.50">
    <property type="match status" value="1"/>
</dbReference>
<gene>
    <name evidence="3" type="ORF">SAPINGB_P003132</name>
</gene>
<dbReference type="SUPFAM" id="SSF81383">
    <property type="entry name" value="F-box domain"/>
    <property type="match status" value="1"/>
</dbReference>
<dbReference type="OrthoDB" id="3219396at2759"/>
<dbReference type="InterPro" id="IPR001810">
    <property type="entry name" value="F-box_dom"/>
</dbReference>
<protein>
    <recommendedName>
        <fullName evidence="2">F-box domain-containing protein</fullName>
    </recommendedName>
</protein>
<dbReference type="PANTHER" id="PTHR46731:SF1">
    <property type="entry name" value="F-BOX ONLY PROTEIN 15"/>
    <property type="match status" value="1"/>
</dbReference>
<feature type="compositionally biased region" description="Acidic residues" evidence="1">
    <location>
        <begin position="175"/>
        <end position="189"/>
    </location>
</feature>
<dbReference type="RefSeq" id="XP_031853741.1">
    <property type="nucleotide sequence ID" value="XM_031997850.1"/>
</dbReference>
<proteinExistence type="predicted"/>
<evidence type="ECO:0000313" key="4">
    <source>
        <dbReference type="Proteomes" id="UP000398389"/>
    </source>
</evidence>
<dbReference type="Gene3D" id="2.130.10.10">
    <property type="entry name" value="YVTN repeat-like/Quinoprotein amine dehydrogenase"/>
    <property type="match status" value="1"/>
</dbReference>